<dbReference type="InterPro" id="IPR036291">
    <property type="entry name" value="NAD(P)-bd_dom_sf"/>
</dbReference>
<dbReference type="CDD" id="cd08241">
    <property type="entry name" value="QOR1"/>
    <property type="match status" value="1"/>
</dbReference>
<dbReference type="PANTHER" id="PTHR43677">
    <property type="entry name" value="SHORT-CHAIN DEHYDROGENASE/REDUCTASE"/>
    <property type="match status" value="1"/>
</dbReference>
<dbReference type="EMBL" id="VANI01000006">
    <property type="protein sequence ID" value="TLM78401.1"/>
    <property type="molecule type" value="Genomic_DNA"/>
</dbReference>
<dbReference type="InterPro" id="IPR013149">
    <property type="entry name" value="ADH-like_C"/>
</dbReference>
<dbReference type="RefSeq" id="WP_138234897.1">
    <property type="nucleotide sequence ID" value="NZ_CP185860.1"/>
</dbReference>
<dbReference type="SMART" id="SM00829">
    <property type="entry name" value="PKS_ER"/>
    <property type="match status" value="1"/>
</dbReference>
<protein>
    <submittedName>
        <fullName evidence="2">NADPH:quinone oxidoreductase family protein</fullName>
    </submittedName>
</protein>
<dbReference type="Gene3D" id="3.40.50.720">
    <property type="entry name" value="NAD(P)-binding Rossmann-like Domain"/>
    <property type="match status" value="1"/>
</dbReference>
<gene>
    <name evidence="2" type="ORF">FDY93_06315</name>
</gene>
<accession>A0ABY2UQ33</accession>
<dbReference type="Proteomes" id="UP000306791">
    <property type="component" value="Unassembled WGS sequence"/>
</dbReference>
<proteinExistence type="predicted"/>
<dbReference type="SUPFAM" id="SSF51735">
    <property type="entry name" value="NAD(P)-binding Rossmann-fold domains"/>
    <property type="match status" value="1"/>
</dbReference>
<dbReference type="SUPFAM" id="SSF50129">
    <property type="entry name" value="GroES-like"/>
    <property type="match status" value="1"/>
</dbReference>
<dbReference type="InterPro" id="IPR051397">
    <property type="entry name" value="Zn-ADH-like_protein"/>
</dbReference>
<keyword evidence="3" id="KW-1185">Reference proteome</keyword>
<feature type="domain" description="Enoyl reductase (ER)" evidence="1">
    <location>
        <begin position="10"/>
        <end position="322"/>
    </location>
</feature>
<name>A0ABY2UQ33_9GAMM</name>
<dbReference type="Pfam" id="PF08240">
    <property type="entry name" value="ADH_N"/>
    <property type="match status" value="1"/>
</dbReference>
<dbReference type="PANTHER" id="PTHR43677:SF4">
    <property type="entry name" value="QUINONE OXIDOREDUCTASE-LIKE PROTEIN 2"/>
    <property type="match status" value="1"/>
</dbReference>
<dbReference type="InterPro" id="IPR011032">
    <property type="entry name" value="GroES-like_sf"/>
</dbReference>
<organism evidence="2 3">
    <name type="scientific">Microbulbifer harenosus</name>
    <dbReference type="NCBI Taxonomy" id="2576840"/>
    <lineage>
        <taxon>Bacteria</taxon>
        <taxon>Pseudomonadati</taxon>
        <taxon>Pseudomonadota</taxon>
        <taxon>Gammaproteobacteria</taxon>
        <taxon>Cellvibrionales</taxon>
        <taxon>Microbulbiferaceae</taxon>
        <taxon>Microbulbifer</taxon>
    </lineage>
</organism>
<sequence>MRALVCEAFGPVENLNIREWALPALKPHEVRLEVHAAGVNFPDGLMVQGKYQVKPELPFVPGGECAGVIREIGESVKGFSVGDRVIAMPGLAAFADAVNVDHKLLMPMPAELDFQQAAGFCITYATSYYAFKQRAQLKEGETLVVLGAAGGVGVTAIQLGKLMGARVIACASTDEKLAFCRDLGADETINYSKESLKDRIRELTDGKGADVIYDPVGGEYTEQAYRAIAWGGRYLVIGFAAGDIPSLPLNLPLLKAGDILGIYWGGWAARDPRGNMQNFSELLGYVQQGRLQPLTTEVYDLGDFTRAFAAIGERRARGKVVLTMAHDPH</sequence>
<dbReference type="InterPro" id="IPR020843">
    <property type="entry name" value="ER"/>
</dbReference>
<dbReference type="InterPro" id="IPR013154">
    <property type="entry name" value="ADH-like_N"/>
</dbReference>
<evidence type="ECO:0000259" key="1">
    <source>
        <dbReference type="SMART" id="SM00829"/>
    </source>
</evidence>
<dbReference type="Pfam" id="PF00107">
    <property type="entry name" value="ADH_zinc_N"/>
    <property type="match status" value="1"/>
</dbReference>
<evidence type="ECO:0000313" key="2">
    <source>
        <dbReference type="EMBL" id="TLM78401.1"/>
    </source>
</evidence>
<reference evidence="2 3" key="1">
    <citation type="submission" date="2019-05" db="EMBL/GenBank/DDBJ databases">
        <title>Microbulbifer harenosus sp. nov., an alginate-degrading bacterium isolated from coastal sand.</title>
        <authorList>
            <person name="Huang H."/>
            <person name="Mo K."/>
            <person name="Bao S."/>
        </authorList>
    </citation>
    <scope>NUCLEOTIDE SEQUENCE [LARGE SCALE GENOMIC DNA]</scope>
    <source>
        <strain evidence="2 3">HB161719</strain>
    </source>
</reference>
<comment type="caution">
    <text evidence="2">The sequence shown here is derived from an EMBL/GenBank/DDBJ whole genome shotgun (WGS) entry which is preliminary data.</text>
</comment>
<dbReference type="Gene3D" id="3.90.180.10">
    <property type="entry name" value="Medium-chain alcohol dehydrogenases, catalytic domain"/>
    <property type="match status" value="1"/>
</dbReference>
<evidence type="ECO:0000313" key="3">
    <source>
        <dbReference type="Proteomes" id="UP000306791"/>
    </source>
</evidence>